<reference evidence="4" key="1">
    <citation type="journal article" date="2021" name="BMC Genomics">
        <title>Chromosome-level genome assembly and manually-curated proteome of model necrotroph Parastagonospora nodorum Sn15 reveals a genome-wide trove of candidate effector homologs, and redundancy of virulence-related functions within an accessory chromosome.</title>
        <authorList>
            <person name="Bertazzoni S."/>
            <person name="Jones D.A.B."/>
            <person name="Phan H.T."/>
            <person name="Tan K.-C."/>
            <person name="Hane J.K."/>
        </authorList>
    </citation>
    <scope>NUCLEOTIDE SEQUENCE [LARGE SCALE GENOMIC DNA]</scope>
    <source>
        <strain evidence="4">SN15 / ATCC MYA-4574 / FGSC 10173)</strain>
    </source>
</reference>
<sequence length="821" mass="92911">MAQIASGSRDPWEVVKPVLESLWLKEDWKLDRIVQEMKASHSFYRVERQYKSQFAIWGWSKNVRKSDITKALKHVKGRAVAGKFSTQVSIKGKKIDNQKIRRVMKEQTREITGSLALLRRQITTVDGHVLPFTNNFFLKWNLPYAAMRRSYVKPFDHSSPFDQATPYSNIEVTTPSSVASPNDLPSPTNQVMKKLMMVERASMFAQGHHEKLLTLLNGEERRTLSDWLHEYWFFCFKTAKHWGKGPKTWTAELLEFDGYQPTAHRGLPGTPQDLMSPATPDDNEPRPSDLCRWYIHVPRQSYVPIPEGQVASSAFVQDGIDDDPSWTPWPPGEQQSSLQAHLRDALEHNDFSLTSATELPVDIPRIAQAADERRSDELLIESLGFSIMSRNIEQVRRVLYELEEKKIDTTPLRPFHLATSYLDGSKSCCDVLATVAMFDTGSRDNEIYFNEHGHTVLDNLMIAIIKSHSSAKPEIVDDAFKGVARFVGEEIDICGRWDADSPCVRQMHVNGGLSIPSSWKHKFCNTSIQAICHCIARMFEFIPRPFILKTPSGLYIRRCFDPECGKKLQLSPLHSLVITAYHLASQGRDGEDLFGILACAMCLIFEGFDPSMKADVSIRALLSSSSIIECDHEELTAAELAEKIMAEPTIGSWSAMIRTGWIVLAGVLRRCEIAAVEKSGNRNDKPEWSDDDDDDDFMGCTGPNHVLLDMHSDGRADFCLEKQKNLGALWSSVQAELLSYRRLDDRSDWTSQNFSMETLQVQLSRGEDLMVGYAARNLLKAHCACHSFGRYPFAVLAEALDPDLANLDLWGRATYGEMIYE</sequence>
<evidence type="ECO:0000313" key="3">
    <source>
        <dbReference type="EMBL" id="QRD03511.1"/>
    </source>
</evidence>
<dbReference type="PANTHER" id="PTHR38788:SF3">
    <property type="entry name" value="CLR5 DOMAIN-CONTAINING PROTEIN"/>
    <property type="match status" value="1"/>
</dbReference>
<accession>A0A7U2FDY2</accession>
<evidence type="ECO:0000256" key="1">
    <source>
        <dbReference type="SAM" id="MobiDB-lite"/>
    </source>
</evidence>
<proteinExistence type="predicted"/>
<dbReference type="PANTHER" id="PTHR38788">
    <property type="entry name" value="CLR5 DOMAIN-CONTAINING PROTEIN"/>
    <property type="match status" value="1"/>
</dbReference>
<feature type="region of interest" description="Disordered" evidence="1">
    <location>
        <begin position="263"/>
        <end position="285"/>
    </location>
</feature>
<dbReference type="Pfam" id="PF14420">
    <property type="entry name" value="Clr5"/>
    <property type="match status" value="1"/>
</dbReference>
<evidence type="ECO:0000259" key="2">
    <source>
        <dbReference type="Pfam" id="PF14420"/>
    </source>
</evidence>
<dbReference type="VEuPathDB" id="FungiDB:JI435_102880"/>
<organism evidence="3 4">
    <name type="scientific">Phaeosphaeria nodorum (strain SN15 / ATCC MYA-4574 / FGSC 10173)</name>
    <name type="common">Glume blotch fungus</name>
    <name type="synonym">Parastagonospora nodorum</name>
    <dbReference type="NCBI Taxonomy" id="321614"/>
    <lineage>
        <taxon>Eukaryota</taxon>
        <taxon>Fungi</taxon>
        <taxon>Dikarya</taxon>
        <taxon>Ascomycota</taxon>
        <taxon>Pezizomycotina</taxon>
        <taxon>Dothideomycetes</taxon>
        <taxon>Pleosporomycetidae</taxon>
        <taxon>Pleosporales</taxon>
        <taxon>Pleosporineae</taxon>
        <taxon>Phaeosphaeriaceae</taxon>
        <taxon>Parastagonospora</taxon>
    </lineage>
</organism>
<dbReference type="OrthoDB" id="539213at2759"/>
<gene>
    <name evidence="3" type="ORF">JI435_102880</name>
</gene>
<protein>
    <recommendedName>
        <fullName evidence="2">Clr5 domain-containing protein</fullName>
    </recommendedName>
</protein>
<dbReference type="Proteomes" id="UP000663193">
    <property type="component" value="Chromosome 15"/>
</dbReference>
<name>A0A7U2FDY2_PHANO</name>
<evidence type="ECO:0000313" key="4">
    <source>
        <dbReference type="Proteomes" id="UP000663193"/>
    </source>
</evidence>
<dbReference type="AlphaFoldDB" id="A0A7U2FDY2"/>
<dbReference type="EMBL" id="CP069037">
    <property type="protein sequence ID" value="QRD03511.1"/>
    <property type="molecule type" value="Genomic_DNA"/>
</dbReference>
<dbReference type="InterPro" id="IPR025676">
    <property type="entry name" value="Clr5_dom"/>
</dbReference>
<keyword evidence="4" id="KW-1185">Reference proteome</keyword>
<feature type="domain" description="Clr5" evidence="2">
    <location>
        <begin position="9"/>
        <end position="61"/>
    </location>
</feature>